<evidence type="ECO:0000256" key="5">
    <source>
        <dbReference type="ARBA" id="ARBA00022692"/>
    </source>
</evidence>
<evidence type="ECO:0000256" key="3">
    <source>
        <dbReference type="ARBA" id="ARBA00022676"/>
    </source>
</evidence>
<dbReference type="PANTHER" id="PTHR33908">
    <property type="entry name" value="MANNOSYLTRANSFERASE YKCB-RELATED"/>
    <property type="match status" value="1"/>
</dbReference>
<feature type="transmembrane region" description="Helical" evidence="8">
    <location>
        <begin position="201"/>
        <end position="220"/>
    </location>
</feature>
<evidence type="ECO:0008006" key="11">
    <source>
        <dbReference type="Google" id="ProtNLM"/>
    </source>
</evidence>
<dbReference type="EMBL" id="CP063458">
    <property type="protein sequence ID" value="QOV91576.1"/>
    <property type="molecule type" value="Genomic_DNA"/>
</dbReference>
<evidence type="ECO:0000313" key="9">
    <source>
        <dbReference type="EMBL" id="QOV91576.1"/>
    </source>
</evidence>
<evidence type="ECO:0000256" key="1">
    <source>
        <dbReference type="ARBA" id="ARBA00004651"/>
    </source>
</evidence>
<keyword evidence="6 8" id="KW-1133">Transmembrane helix</keyword>
<name>A0A7M2X1F6_9BACT</name>
<evidence type="ECO:0000313" key="10">
    <source>
        <dbReference type="Proteomes" id="UP000593765"/>
    </source>
</evidence>
<dbReference type="InterPro" id="IPR050297">
    <property type="entry name" value="LipidA_mod_glycosyltrf_83"/>
</dbReference>
<dbReference type="GO" id="GO:0009103">
    <property type="term" value="P:lipopolysaccharide biosynthetic process"/>
    <property type="evidence" value="ECO:0007669"/>
    <property type="project" value="UniProtKB-ARBA"/>
</dbReference>
<evidence type="ECO:0000256" key="6">
    <source>
        <dbReference type="ARBA" id="ARBA00022989"/>
    </source>
</evidence>
<keyword evidence="3" id="KW-0328">Glycosyltransferase</keyword>
<dbReference type="GO" id="GO:0016763">
    <property type="term" value="F:pentosyltransferase activity"/>
    <property type="evidence" value="ECO:0007669"/>
    <property type="project" value="TreeGrafter"/>
</dbReference>
<dbReference type="AlphaFoldDB" id="A0A7M2X1F6"/>
<proteinExistence type="predicted"/>
<sequence length="461" mass="50185">MAALTGYGTLWHVTTPPADLSPRSHRRWIAFILLLALALRIGWVLSRPADDASLAGLPDQSEYLDLGRNLLESRGLFFYDARFRSTVYAYRMPLYPAMIAACGGSIRATLVLQAVLDTSSVLAAACLAAGLLPRQCRRRGTLWASAVVAANPFLLYFCGLILSETLFTTLLLWGMVCLLAGSQGGHLVPTSDAGDLRPYRPRAGTLLWLFGGLLLALSTLVRPSAAPLAVIMGIAASFAVRPLPREVRAAFRPRWPLPVATTMLLLTVATLFPWAYRNQQVLGTWVWTTTNGGVTAYDGFNRDATGASDQSVLRDLPQLSAMNEVERSTYLSSRATQFIRDQPLRALELAAIKAGRTWSPIPLSADYGSWTYRLIGMSYSVPLDLLALVGLFAAPIRRSAKAFLFAPVVYFTLVHMASVGSLRYRVPVEPLLAVLAAAGIAAISLRRFGWRRAGENDSEPG</sequence>
<accession>A0A7M2X1F6</accession>
<comment type="subcellular location">
    <subcellularLocation>
        <location evidence="1">Cell membrane</location>
        <topology evidence="1">Multi-pass membrane protein</topology>
    </subcellularLocation>
</comment>
<evidence type="ECO:0000256" key="8">
    <source>
        <dbReference type="SAM" id="Phobius"/>
    </source>
</evidence>
<evidence type="ECO:0000256" key="7">
    <source>
        <dbReference type="ARBA" id="ARBA00023136"/>
    </source>
</evidence>
<keyword evidence="5 8" id="KW-0812">Transmembrane</keyword>
<feature type="transmembrane region" description="Helical" evidence="8">
    <location>
        <begin position="28"/>
        <end position="45"/>
    </location>
</feature>
<keyword evidence="4" id="KW-0808">Transferase</keyword>
<dbReference type="Proteomes" id="UP000593765">
    <property type="component" value="Chromosome"/>
</dbReference>
<dbReference type="RefSeq" id="WP_206294876.1">
    <property type="nucleotide sequence ID" value="NZ_CP063458.1"/>
</dbReference>
<organism evidence="9 10">
    <name type="scientific">Humisphaera borealis</name>
    <dbReference type="NCBI Taxonomy" id="2807512"/>
    <lineage>
        <taxon>Bacteria</taxon>
        <taxon>Pseudomonadati</taxon>
        <taxon>Planctomycetota</taxon>
        <taxon>Phycisphaerae</taxon>
        <taxon>Tepidisphaerales</taxon>
        <taxon>Tepidisphaeraceae</taxon>
        <taxon>Humisphaera</taxon>
    </lineage>
</organism>
<feature type="transmembrane region" description="Helical" evidence="8">
    <location>
        <begin position="110"/>
        <end position="130"/>
    </location>
</feature>
<evidence type="ECO:0000256" key="2">
    <source>
        <dbReference type="ARBA" id="ARBA00022475"/>
    </source>
</evidence>
<dbReference type="GO" id="GO:0005886">
    <property type="term" value="C:plasma membrane"/>
    <property type="evidence" value="ECO:0007669"/>
    <property type="project" value="UniProtKB-SubCell"/>
</dbReference>
<dbReference type="PANTHER" id="PTHR33908:SF11">
    <property type="entry name" value="MEMBRANE PROTEIN"/>
    <property type="match status" value="1"/>
</dbReference>
<keyword evidence="2" id="KW-1003">Cell membrane</keyword>
<keyword evidence="10" id="KW-1185">Reference proteome</keyword>
<protein>
    <recommendedName>
        <fullName evidence="11">Glycosyltransferase RgtA/B/C/D-like domain-containing protein</fullName>
    </recommendedName>
</protein>
<gene>
    <name evidence="9" type="ORF">IPV69_09535</name>
</gene>
<feature type="transmembrane region" description="Helical" evidence="8">
    <location>
        <begin position="403"/>
        <end position="424"/>
    </location>
</feature>
<feature type="transmembrane region" description="Helical" evidence="8">
    <location>
        <begin position="374"/>
        <end position="396"/>
    </location>
</feature>
<feature type="transmembrane region" description="Helical" evidence="8">
    <location>
        <begin position="255"/>
        <end position="276"/>
    </location>
</feature>
<feature type="transmembrane region" description="Helical" evidence="8">
    <location>
        <begin position="430"/>
        <end position="448"/>
    </location>
</feature>
<dbReference type="KEGG" id="hbs:IPV69_09535"/>
<evidence type="ECO:0000256" key="4">
    <source>
        <dbReference type="ARBA" id="ARBA00022679"/>
    </source>
</evidence>
<keyword evidence="7 8" id="KW-0472">Membrane</keyword>
<reference evidence="9 10" key="1">
    <citation type="submission" date="2020-10" db="EMBL/GenBank/DDBJ databases">
        <title>Wide distribution of Phycisphaera-like planctomycetes from WD2101 soil group in peatlands and genome analysis of the first cultivated representative.</title>
        <authorList>
            <person name="Dedysh S.N."/>
            <person name="Beletsky A.V."/>
            <person name="Ivanova A."/>
            <person name="Kulichevskaya I.S."/>
            <person name="Suzina N.E."/>
            <person name="Philippov D.A."/>
            <person name="Rakitin A.L."/>
            <person name="Mardanov A.V."/>
            <person name="Ravin N.V."/>
        </authorList>
    </citation>
    <scope>NUCLEOTIDE SEQUENCE [LARGE SCALE GENOMIC DNA]</scope>
    <source>
        <strain evidence="9 10">M1803</strain>
    </source>
</reference>